<dbReference type="Gene3D" id="1.10.340.70">
    <property type="match status" value="1"/>
</dbReference>
<reference evidence="3 4" key="1">
    <citation type="submission" date="2015-12" db="EMBL/GenBank/DDBJ databases">
        <title>Draft genome sequence of Moniliophthora roreri, the causal agent of frosty pod rot of cacao.</title>
        <authorList>
            <person name="Aime M.C."/>
            <person name="Diaz-Valderrama J.R."/>
            <person name="Kijpornyongpan T."/>
            <person name="Phillips-Mora W."/>
        </authorList>
    </citation>
    <scope>NUCLEOTIDE SEQUENCE [LARGE SCALE GENOMIC DNA]</scope>
    <source>
        <strain evidence="3 4">MCA 2952</strain>
    </source>
</reference>
<evidence type="ECO:0000313" key="4">
    <source>
        <dbReference type="Proteomes" id="UP000054988"/>
    </source>
</evidence>
<dbReference type="AlphaFoldDB" id="A0A0W0FS73"/>
<dbReference type="InterPro" id="IPR041588">
    <property type="entry name" value="Integrase_H2C2"/>
</dbReference>
<protein>
    <recommendedName>
        <fullName evidence="2">Integrase zinc-binding domain-containing protein</fullName>
    </recommendedName>
</protein>
<feature type="compositionally biased region" description="Low complexity" evidence="1">
    <location>
        <begin position="143"/>
        <end position="153"/>
    </location>
</feature>
<accession>A0A0W0FS73</accession>
<proteinExistence type="predicted"/>
<dbReference type="Proteomes" id="UP000054988">
    <property type="component" value="Unassembled WGS sequence"/>
</dbReference>
<evidence type="ECO:0000259" key="2">
    <source>
        <dbReference type="Pfam" id="PF17921"/>
    </source>
</evidence>
<evidence type="ECO:0000313" key="3">
    <source>
        <dbReference type="EMBL" id="KTB39225.1"/>
    </source>
</evidence>
<sequence>MPLFTGLEAHAVRSATDAGSGHPETSKEFAKRMKSFVCISGPRRAQEGGSATHQTETQQNLTEIQQNFGSSMPDQPKPLDSSSLETLHKQDEGKERLFIRIPSCSAFKGTETPRTSTTEAVKPPDNINEPAVQDPSDGSHSPGNSAGIGSSANSNANTSPLLVDVVSNATGGIDIRSFIKNKYTNNVFFKKILGNPKDFKNFEVTPDGLVYLKHSEYLKVLCIPRILINQRSIQEVIISEAHSILAHLGVSKTADYLRDHVWWKDMISDMKSYYLYTH</sequence>
<organism evidence="3 4">
    <name type="scientific">Moniliophthora roreri</name>
    <name type="common">Frosty pod rot fungus</name>
    <name type="synonym">Monilia roreri</name>
    <dbReference type="NCBI Taxonomy" id="221103"/>
    <lineage>
        <taxon>Eukaryota</taxon>
        <taxon>Fungi</taxon>
        <taxon>Dikarya</taxon>
        <taxon>Basidiomycota</taxon>
        <taxon>Agaricomycotina</taxon>
        <taxon>Agaricomycetes</taxon>
        <taxon>Agaricomycetidae</taxon>
        <taxon>Agaricales</taxon>
        <taxon>Marasmiineae</taxon>
        <taxon>Marasmiaceae</taxon>
        <taxon>Moniliophthora</taxon>
    </lineage>
</organism>
<feature type="domain" description="Integrase zinc-binding" evidence="2">
    <location>
        <begin position="231"/>
        <end position="273"/>
    </location>
</feature>
<evidence type="ECO:0000256" key="1">
    <source>
        <dbReference type="SAM" id="MobiDB-lite"/>
    </source>
</evidence>
<feature type="region of interest" description="Disordered" evidence="1">
    <location>
        <begin position="108"/>
        <end position="153"/>
    </location>
</feature>
<dbReference type="Pfam" id="PF17921">
    <property type="entry name" value="Integrase_H2C2"/>
    <property type="match status" value="1"/>
</dbReference>
<comment type="caution">
    <text evidence="3">The sequence shown here is derived from an EMBL/GenBank/DDBJ whole genome shotgun (WGS) entry which is preliminary data.</text>
</comment>
<gene>
    <name evidence="3" type="ORF">WG66_8185</name>
</gene>
<dbReference type="EMBL" id="LATX01001698">
    <property type="protein sequence ID" value="KTB39225.1"/>
    <property type="molecule type" value="Genomic_DNA"/>
</dbReference>
<name>A0A0W0FS73_MONRR</name>